<sequence>MASGSHDIALVTSSDTGTPAYGHRAGWSPQTLEDFGDGGAFPEIHIAQYPLKMGLKTSSVNRKSNALSLRVGKDGQAKYDDIARLGHSKERVIQSTYTDMIPLRQRVNVGELSLERPSEDVVKETKDRTASAIADILNNKLNAGKPKTKTNRDEPTYIRYTPSSIMGEAANSQKIIKIVDLPADPLAPFKFKATKVPGRPPSPPPPILRSPPRKLTAQDQEDWYIPPAVSNWKNPKGFTIDIDKRLVAAGRGLEDNQINDNFAKVSEALYVADKEAREHISQRAEMRKQLAEKENALREEKLRQLAQQARQERSSSPSFSPPRNPRDRARSRTLSPRSDNEDSIVRERKRARYEKVKEAEKELRMSKMGRGRRVNEMARDQNRDISERVALGVAKPSKLSGEAQFDSRLFGNAASSANNFNEDQFYDKPLFAAQEVLNNIYRPTASNDPDGEKEDIINRFSAEKRFDSLGKATHGFEGADTVQPREGPVIFEKDNSDNILPVEVQDNETYGLSKK</sequence>
<organism evidence="6 7">
    <name type="scientific">Nadsonia fulvescens var. elongata DSM 6958</name>
    <dbReference type="NCBI Taxonomy" id="857566"/>
    <lineage>
        <taxon>Eukaryota</taxon>
        <taxon>Fungi</taxon>
        <taxon>Dikarya</taxon>
        <taxon>Ascomycota</taxon>
        <taxon>Saccharomycotina</taxon>
        <taxon>Dipodascomycetes</taxon>
        <taxon>Dipodascales</taxon>
        <taxon>Dipodascales incertae sedis</taxon>
        <taxon>Nadsonia</taxon>
    </lineage>
</organism>
<keyword evidence="3" id="KW-0539">Nucleus</keyword>
<dbReference type="PANTHER" id="PTHR12096">
    <property type="entry name" value="NUCLEAR PROTEIN SKIP-RELATED"/>
    <property type="match status" value="1"/>
</dbReference>
<evidence type="ECO:0000259" key="5">
    <source>
        <dbReference type="Pfam" id="PF02731"/>
    </source>
</evidence>
<feature type="region of interest" description="Disordered" evidence="4">
    <location>
        <begin position="304"/>
        <end position="349"/>
    </location>
</feature>
<name>A0A1E3PED9_9ASCO</name>
<comment type="subunit">
    <text evidence="3">Associated with the spliceosome.</text>
</comment>
<evidence type="ECO:0000256" key="1">
    <source>
        <dbReference type="ARBA" id="ARBA00010197"/>
    </source>
</evidence>
<dbReference type="AlphaFoldDB" id="A0A1E3PED9"/>
<keyword evidence="7" id="KW-1185">Reference proteome</keyword>
<evidence type="ECO:0000256" key="4">
    <source>
        <dbReference type="SAM" id="MobiDB-lite"/>
    </source>
</evidence>
<evidence type="ECO:0000256" key="3">
    <source>
        <dbReference type="RuleBase" id="RU367140"/>
    </source>
</evidence>
<evidence type="ECO:0000313" key="7">
    <source>
        <dbReference type="Proteomes" id="UP000095009"/>
    </source>
</evidence>
<feature type="domain" description="SKI-interacting protein SKIP SNW" evidence="5">
    <location>
        <begin position="156"/>
        <end position="313"/>
    </location>
</feature>
<dbReference type="GO" id="GO:0003723">
    <property type="term" value="F:RNA binding"/>
    <property type="evidence" value="ECO:0007669"/>
    <property type="project" value="EnsemblFungi"/>
</dbReference>
<proteinExistence type="inferred from homology"/>
<gene>
    <name evidence="6" type="ORF">NADFUDRAFT_62365</name>
</gene>
<comment type="subcellular location">
    <subcellularLocation>
        <location evidence="3">Nucleus</location>
    </subcellularLocation>
</comment>
<dbReference type="GO" id="GO:0000398">
    <property type="term" value="P:mRNA splicing, via spliceosome"/>
    <property type="evidence" value="ECO:0007669"/>
    <property type="project" value="InterPro"/>
</dbReference>
<protein>
    <recommendedName>
        <fullName evidence="2 3">Pre-mRNA-processing protein 45</fullName>
    </recommendedName>
</protein>
<feature type="compositionally biased region" description="Pro residues" evidence="4">
    <location>
        <begin position="198"/>
        <end position="209"/>
    </location>
</feature>
<evidence type="ECO:0000256" key="2">
    <source>
        <dbReference type="ARBA" id="ARBA00022160"/>
    </source>
</evidence>
<keyword evidence="3" id="KW-0507">mRNA processing</keyword>
<dbReference type="GO" id="GO:0060090">
    <property type="term" value="F:molecular adaptor activity"/>
    <property type="evidence" value="ECO:0007669"/>
    <property type="project" value="EnsemblFungi"/>
</dbReference>
<feature type="region of interest" description="Disordered" evidence="4">
    <location>
        <begin position="192"/>
        <end position="213"/>
    </location>
</feature>
<dbReference type="Proteomes" id="UP000095009">
    <property type="component" value="Unassembled WGS sequence"/>
</dbReference>
<dbReference type="InterPro" id="IPR004015">
    <property type="entry name" value="SKI-int_prot_SKIP_SNW-dom"/>
</dbReference>
<dbReference type="STRING" id="857566.A0A1E3PED9"/>
<comment type="function">
    <text evidence="3">Involved in pre-mRNA splicing.</text>
</comment>
<dbReference type="GO" id="GO:0071014">
    <property type="term" value="C:post-mRNA release spliceosomal complex"/>
    <property type="evidence" value="ECO:0007669"/>
    <property type="project" value="EnsemblFungi"/>
</dbReference>
<keyword evidence="3" id="KW-0747">Spliceosome</keyword>
<dbReference type="InterPro" id="IPR017862">
    <property type="entry name" value="SKI-int_prot_SKIP"/>
</dbReference>
<evidence type="ECO:0000313" key="6">
    <source>
        <dbReference type="EMBL" id="ODQ63680.1"/>
    </source>
</evidence>
<dbReference type="Pfam" id="PF02731">
    <property type="entry name" value="SKIP_SNW"/>
    <property type="match status" value="1"/>
</dbReference>
<dbReference type="OrthoDB" id="666364at2759"/>
<accession>A0A1E3PED9</accession>
<keyword evidence="3" id="KW-0508">mRNA splicing</keyword>
<feature type="compositionally biased region" description="Low complexity" evidence="4">
    <location>
        <begin position="304"/>
        <end position="318"/>
    </location>
</feature>
<comment type="similarity">
    <text evidence="1 3">Belongs to the SNW family.</text>
</comment>
<feature type="region of interest" description="Disordered" evidence="4">
    <location>
        <begin position="1"/>
        <end position="21"/>
    </location>
</feature>
<reference evidence="6 7" key="1">
    <citation type="journal article" date="2016" name="Proc. Natl. Acad. Sci. U.S.A.">
        <title>Comparative genomics of biotechnologically important yeasts.</title>
        <authorList>
            <person name="Riley R."/>
            <person name="Haridas S."/>
            <person name="Wolfe K.H."/>
            <person name="Lopes M.R."/>
            <person name="Hittinger C.T."/>
            <person name="Goeker M."/>
            <person name="Salamov A.A."/>
            <person name="Wisecaver J.H."/>
            <person name="Long T.M."/>
            <person name="Calvey C.H."/>
            <person name="Aerts A.L."/>
            <person name="Barry K.W."/>
            <person name="Choi C."/>
            <person name="Clum A."/>
            <person name="Coughlan A.Y."/>
            <person name="Deshpande S."/>
            <person name="Douglass A.P."/>
            <person name="Hanson S.J."/>
            <person name="Klenk H.-P."/>
            <person name="LaButti K.M."/>
            <person name="Lapidus A."/>
            <person name="Lindquist E.A."/>
            <person name="Lipzen A.M."/>
            <person name="Meier-Kolthoff J.P."/>
            <person name="Ohm R.A."/>
            <person name="Otillar R.P."/>
            <person name="Pangilinan J.L."/>
            <person name="Peng Y."/>
            <person name="Rokas A."/>
            <person name="Rosa C.A."/>
            <person name="Scheuner C."/>
            <person name="Sibirny A.A."/>
            <person name="Slot J.C."/>
            <person name="Stielow J.B."/>
            <person name="Sun H."/>
            <person name="Kurtzman C.P."/>
            <person name="Blackwell M."/>
            <person name="Grigoriev I.V."/>
            <person name="Jeffries T.W."/>
        </authorList>
    </citation>
    <scope>NUCLEOTIDE SEQUENCE [LARGE SCALE GENOMIC DNA]</scope>
    <source>
        <strain evidence="6 7">DSM 6958</strain>
    </source>
</reference>
<dbReference type="GO" id="GO:0000974">
    <property type="term" value="C:Prp19 complex"/>
    <property type="evidence" value="ECO:0007669"/>
    <property type="project" value="EnsemblFungi"/>
</dbReference>
<dbReference type="EMBL" id="KV454414">
    <property type="protein sequence ID" value="ODQ63680.1"/>
    <property type="molecule type" value="Genomic_DNA"/>
</dbReference>